<proteinExistence type="inferred from homology"/>
<feature type="region of interest" description="Disordered" evidence="9">
    <location>
        <begin position="976"/>
        <end position="995"/>
    </location>
</feature>
<dbReference type="InParanoid" id="E0VZ76"/>
<dbReference type="GO" id="GO:0000796">
    <property type="term" value="C:condensin complex"/>
    <property type="evidence" value="ECO:0007669"/>
    <property type="project" value="InterPro"/>
</dbReference>
<dbReference type="OMA" id="NHQKNFV"/>
<keyword evidence="8" id="KW-0175">Coiled coil</keyword>
<evidence type="ECO:0000256" key="9">
    <source>
        <dbReference type="SAM" id="MobiDB-lite"/>
    </source>
</evidence>
<dbReference type="OrthoDB" id="27187at2759"/>
<keyword evidence="6" id="KW-0226">DNA condensation</keyword>
<keyword evidence="13" id="KW-1185">Reference proteome</keyword>
<evidence type="ECO:0000256" key="7">
    <source>
        <dbReference type="ARBA" id="ARBA00023306"/>
    </source>
</evidence>
<evidence type="ECO:0000313" key="12">
    <source>
        <dbReference type="EnsemblMetazoa" id="PHUM527880-PA"/>
    </source>
</evidence>
<name>E0VZ76_PEDHC</name>
<dbReference type="STRING" id="121224.E0VZ76"/>
<dbReference type="EMBL" id="AAZO01006403">
    <property type="status" value="NOT_ANNOTATED_CDS"/>
    <property type="molecule type" value="Genomic_DNA"/>
</dbReference>
<keyword evidence="4" id="KW-0132">Cell division</keyword>
<dbReference type="GO" id="GO:0051301">
    <property type="term" value="P:cell division"/>
    <property type="evidence" value="ECO:0007669"/>
    <property type="project" value="UniProtKB-KW"/>
</dbReference>
<dbReference type="HOGENOM" id="CLU_004446_2_2_1"/>
<evidence type="ECO:0000256" key="2">
    <source>
        <dbReference type="ARBA" id="ARBA00006533"/>
    </source>
</evidence>
<dbReference type="GO" id="GO:0007076">
    <property type="term" value="P:mitotic chromosome condensation"/>
    <property type="evidence" value="ECO:0007669"/>
    <property type="project" value="InterPro"/>
</dbReference>
<keyword evidence="5" id="KW-0498">Mitosis</keyword>
<dbReference type="Gene3D" id="1.25.10.10">
    <property type="entry name" value="Leucine-rich Repeat Variant"/>
    <property type="match status" value="1"/>
</dbReference>
<gene>
    <name evidence="12" type="primary">8235011</name>
    <name evidence="11" type="ORF">Phum_PHUM527880</name>
</gene>
<evidence type="ECO:0000256" key="8">
    <source>
        <dbReference type="SAM" id="Coils"/>
    </source>
</evidence>
<dbReference type="SUPFAM" id="SSF48371">
    <property type="entry name" value="ARM repeat"/>
    <property type="match status" value="1"/>
</dbReference>
<dbReference type="AlphaFoldDB" id="E0VZ76"/>
<dbReference type="KEGG" id="phu:Phum_PHUM527880"/>
<evidence type="ECO:0000256" key="5">
    <source>
        <dbReference type="ARBA" id="ARBA00022776"/>
    </source>
</evidence>
<dbReference type="InterPro" id="IPR016024">
    <property type="entry name" value="ARM-type_fold"/>
</dbReference>
<dbReference type="Pfam" id="PF16029">
    <property type="entry name" value="DUF4787"/>
    <property type="match status" value="1"/>
</dbReference>
<evidence type="ECO:0000256" key="3">
    <source>
        <dbReference type="ARBA" id="ARBA00022454"/>
    </source>
</evidence>
<evidence type="ECO:0000256" key="4">
    <source>
        <dbReference type="ARBA" id="ARBA00022618"/>
    </source>
</evidence>
<dbReference type="eggNOG" id="KOG2025">
    <property type="taxonomic scope" value="Eukaryota"/>
</dbReference>
<evidence type="ECO:0000313" key="11">
    <source>
        <dbReference type="EMBL" id="EEB18682.1"/>
    </source>
</evidence>
<accession>E0VZ76</accession>
<evidence type="ECO:0000313" key="13">
    <source>
        <dbReference type="Proteomes" id="UP000009046"/>
    </source>
</evidence>
<sequence length="1109" mass="127557">MALGKENINDFDEYVRKKIRKLFDFAQKQHGHHKIIEKCRKLQKKCNSEFDELFLKEFTNAIRFTFIYPEKLGVDNILSFVSKYVTTTYIPNEENDILDSTVDETSPFISEILTFLCKTHGAALVDARLRCMQLLTKILSGMPENSLISDEIWMKLKEAVLSRLQDKNSGVRAQAVLSARMLQDPKNPDCEVIKALIFHFNDPSPAVRRAVTSSIALNKITIAHLLARTRDISDNVRRNAYLVFSKIKCLNLTIKYRITILERGLQDRSDMVRKCVEQYVVINWYENFNRDVIKFLKALDVVNCSEVAIKTIEALLKTQPLEDLIKQLKLTEETKLISEENLSPEVVLFWRCLALSFLKDGKEDELESITPNLTILCNFIRRFYLSKEKNETQTEDEKWAEIQNKEILMHLIQLVKVYDFSDEMGRLKLKELIIDILIGPKIQKNIIKALVELLTLVIPNKESFIQELTEVISEIRQPLRTIVTEISQKDKMERNLKISDLKILLNDLQEREYNAVKDKNYSEAQLLKEQIESTKNELKEIEEKPTTLTHEVNEEKNDPVTLCNCLSILIEMIKNSNVRVETPQLLALRENFLNQCMASRDLLTQSLAIEASAQYSILNKEFAKQSFIRFLLMISEDGDNEICIPSLKGVFDIIQTHGLNPLEELQFDNKKSGDENCSLSEKSNNSNGDSIWLNELNESFSEMTCLKNLTALLSCEKLRLNNDLLKRVAYEGLCKLLLTGIIYSPTILSKIIIKGFSPIIDCESEDYIRQTFVVFFPIFASNTPRSQEMIEMVFIPTLKAIESSPLGSPESDINLKDVVAFLVDHTKPEINKFTEKTLHVHNNLSLSLCHEIYKNLQDEEESTALMHIYFKALNLLQISIESENFYQQLQTITKKMEEALTDSYSLRALATFKKNLIKKRSSLDVVSSVENTLATTRNSRASSRLQSKKDFTILSLDKPSSESTIINSKVRESSNRIADETSSSDSADTLNSPKRNKSSRVFVPEIFSFYLFILVDCNKDEVVYKFQEFFYKGNSKNEIAFREFESACEQNPDCMSKMGPERFSCVRKCISPSCHQDLYGDDPLEEGEIDVRLNSFKGCFTQRLNRPRQ</sequence>
<dbReference type="EnsemblMetazoa" id="PHUM527880-RA">
    <property type="protein sequence ID" value="PHUM527880-PA"/>
    <property type="gene ID" value="PHUM527880"/>
</dbReference>
<feature type="domain" description="Nuclear condensin complex subunit 3 C-terminal" evidence="10">
    <location>
        <begin position="565"/>
        <end position="878"/>
    </location>
</feature>
<dbReference type="GO" id="GO:0005737">
    <property type="term" value="C:cytoplasm"/>
    <property type="evidence" value="ECO:0007669"/>
    <property type="project" value="TreeGrafter"/>
</dbReference>
<dbReference type="InterPro" id="IPR031985">
    <property type="entry name" value="DUF4787"/>
</dbReference>
<feature type="coiled-coil region" evidence="8">
    <location>
        <begin position="517"/>
        <end position="544"/>
    </location>
</feature>
<protein>
    <submittedName>
        <fullName evidence="11 12">Condensin complex subunit, putative</fullName>
    </submittedName>
</protein>
<reference evidence="11" key="2">
    <citation type="submission" date="2007-04" db="EMBL/GenBank/DDBJ databases">
        <title>The genome of the human body louse.</title>
        <authorList>
            <consortium name="The Human Body Louse Genome Consortium"/>
            <person name="Kirkness E."/>
            <person name="Walenz B."/>
            <person name="Hass B."/>
            <person name="Bruggner R."/>
            <person name="Strausberg R."/>
        </authorList>
    </citation>
    <scope>NUCLEOTIDE SEQUENCE</scope>
    <source>
        <strain evidence="11">USDA</strain>
    </source>
</reference>
<feature type="compositionally biased region" description="Low complexity" evidence="9">
    <location>
        <begin position="980"/>
        <end position="989"/>
    </location>
</feature>
<dbReference type="GO" id="GO:0000793">
    <property type="term" value="C:condensed chromosome"/>
    <property type="evidence" value="ECO:0007669"/>
    <property type="project" value="TreeGrafter"/>
</dbReference>
<dbReference type="InterPro" id="IPR025977">
    <property type="entry name" value="Cnd3_C"/>
</dbReference>
<evidence type="ECO:0000256" key="6">
    <source>
        <dbReference type="ARBA" id="ARBA00023067"/>
    </source>
</evidence>
<organism>
    <name type="scientific">Pediculus humanus subsp. corporis</name>
    <name type="common">Body louse</name>
    <dbReference type="NCBI Taxonomy" id="121224"/>
    <lineage>
        <taxon>Eukaryota</taxon>
        <taxon>Metazoa</taxon>
        <taxon>Ecdysozoa</taxon>
        <taxon>Arthropoda</taxon>
        <taxon>Hexapoda</taxon>
        <taxon>Insecta</taxon>
        <taxon>Pterygota</taxon>
        <taxon>Neoptera</taxon>
        <taxon>Paraneoptera</taxon>
        <taxon>Psocodea</taxon>
        <taxon>Troctomorpha</taxon>
        <taxon>Phthiraptera</taxon>
        <taxon>Anoplura</taxon>
        <taxon>Pediculidae</taxon>
        <taxon>Pediculus</taxon>
    </lineage>
</organism>
<dbReference type="PANTHER" id="PTHR14418:SF5">
    <property type="entry name" value="CONDENSIN COMPLEX SUBUNIT 3"/>
    <property type="match status" value="1"/>
</dbReference>
<dbReference type="FunCoup" id="E0VZ76">
    <property type="interactions" value="496"/>
</dbReference>
<dbReference type="RefSeq" id="XP_002431420.1">
    <property type="nucleotide sequence ID" value="XM_002431375.1"/>
</dbReference>
<keyword evidence="3" id="KW-0158">Chromosome</keyword>
<dbReference type="PANTHER" id="PTHR14418">
    <property type="entry name" value="CONDENSIN COMPLEX SUBUNIT 3-RELATED"/>
    <property type="match status" value="1"/>
</dbReference>
<evidence type="ECO:0000259" key="10">
    <source>
        <dbReference type="Pfam" id="PF12719"/>
    </source>
</evidence>
<reference evidence="12" key="3">
    <citation type="submission" date="2021-02" db="UniProtKB">
        <authorList>
            <consortium name="EnsemblMetazoa"/>
        </authorList>
    </citation>
    <scope>IDENTIFICATION</scope>
    <source>
        <strain evidence="12">USDA</strain>
    </source>
</reference>
<keyword evidence="7" id="KW-0131">Cell cycle</keyword>
<dbReference type="Pfam" id="PF12719">
    <property type="entry name" value="Cnd3"/>
    <property type="match status" value="1"/>
</dbReference>
<evidence type="ECO:0000256" key="1">
    <source>
        <dbReference type="ARBA" id="ARBA00004286"/>
    </source>
</evidence>
<comment type="similarity">
    <text evidence="2">Belongs to the CND3 (condensin subunit 3) family.</text>
</comment>
<dbReference type="InterPro" id="IPR011989">
    <property type="entry name" value="ARM-like"/>
</dbReference>
<dbReference type="CTD" id="8235011"/>
<dbReference type="Proteomes" id="UP000009046">
    <property type="component" value="Unassembled WGS sequence"/>
</dbReference>
<dbReference type="GeneID" id="8235011"/>
<dbReference type="VEuPathDB" id="VectorBase:PHUM527880"/>
<dbReference type="EMBL" id="DS235850">
    <property type="protein sequence ID" value="EEB18682.1"/>
    <property type="molecule type" value="Genomic_DNA"/>
</dbReference>
<reference evidence="11" key="1">
    <citation type="submission" date="2007-04" db="EMBL/GenBank/DDBJ databases">
        <title>Annotation of Pediculus humanus corporis strain USDA.</title>
        <authorList>
            <person name="Kirkness E."/>
            <person name="Hannick L."/>
            <person name="Hass B."/>
            <person name="Bruggner R."/>
            <person name="Lawson D."/>
            <person name="Bidwell S."/>
            <person name="Joardar V."/>
            <person name="Caler E."/>
            <person name="Walenz B."/>
            <person name="Inman J."/>
            <person name="Schobel S."/>
            <person name="Galinsky K."/>
            <person name="Amedeo P."/>
            <person name="Strausberg R."/>
        </authorList>
    </citation>
    <scope>NUCLEOTIDE SEQUENCE</scope>
    <source>
        <strain evidence="11">USDA</strain>
    </source>
</reference>
<dbReference type="InterPro" id="IPR027165">
    <property type="entry name" value="CND3"/>
</dbReference>
<comment type="subcellular location">
    <subcellularLocation>
        <location evidence="1">Chromosome</location>
    </subcellularLocation>
</comment>